<dbReference type="KEGG" id="ffu:CLAFUR5_14123"/>
<dbReference type="GO" id="GO:0020037">
    <property type="term" value="F:heme binding"/>
    <property type="evidence" value="ECO:0007669"/>
    <property type="project" value="InterPro"/>
</dbReference>
<dbReference type="GO" id="GO:0016705">
    <property type="term" value="F:oxidoreductase activity, acting on paired donors, with incorporation or reduction of molecular oxygen"/>
    <property type="evidence" value="ECO:0007669"/>
    <property type="project" value="InterPro"/>
</dbReference>
<name>A0A9Q8UWM3_PASFU</name>
<keyword evidence="4" id="KW-1185">Reference proteome</keyword>
<evidence type="ECO:0000313" key="4">
    <source>
        <dbReference type="Proteomes" id="UP000756132"/>
    </source>
</evidence>
<dbReference type="InterPro" id="IPR001128">
    <property type="entry name" value="Cyt_P450"/>
</dbReference>
<accession>A0A9Q8UWM3</accession>
<dbReference type="OrthoDB" id="1470350at2759"/>
<feature type="compositionally biased region" description="Pro residues" evidence="2">
    <location>
        <begin position="332"/>
        <end position="348"/>
    </location>
</feature>
<evidence type="ECO:0000313" key="3">
    <source>
        <dbReference type="EMBL" id="UJO25166.1"/>
    </source>
</evidence>
<feature type="region of interest" description="Disordered" evidence="2">
    <location>
        <begin position="327"/>
        <end position="348"/>
    </location>
</feature>
<dbReference type="Pfam" id="PF00067">
    <property type="entry name" value="p450"/>
    <property type="match status" value="1"/>
</dbReference>
<dbReference type="PANTHER" id="PTHR24305">
    <property type="entry name" value="CYTOCHROME P450"/>
    <property type="match status" value="1"/>
</dbReference>
<dbReference type="GeneID" id="71994001"/>
<evidence type="ECO:0000256" key="2">
    <source>
        <dbReference type="SAM" id="MobiDB-lite"/>
    </source>
</evidence>
<sequence length="348" mass="38928">MQLWLVVTGLAALLAAAIHRYLIQPLLRSPLKTIPLAHPLCGVTHLYFQYLAKQGRELNALHAAHKRYGPIVGTAPNEVSVISLEGLRQIYTSCTKTDFYHVFANFNTPNMVSMLDHKSHSAQKKILSGIYSKSYLQHSEDVARISKIVICARLLPLLEHLVGQGRSANVYRLMQFVGIDFQTAFQFGVERSTRLVEYHGHEGVHYSTKDVSVPYDTNDPRDHDLLPEDEILEMCKATLSSQHKDESNTTDPIVFEKLYSSLKDQDSLGKDSSNDHDENTILRTASELRDHIIAAQETTAITLTYTLYHLSQRPDLQSALRHELSTLAPGVHPSPPDLDSPPPSSTLS</sequence>
<dbReference type="RefSeq" id="XP_047769532.1">
    <property type="nucleotide sequence ID" value="XM_047913271.1"/>
</dbReference>
<evidence type="ECO:0000256" key="1">
    <source>
        <dbReference type="ARBA" id="ARBA00010617"/>
    </source>
</evidence>
<dbReference type="GO" id="GO:0005506">
    <property type="term" value="F:iron ion binding"/>
    <property type="evidence" value="ECO:0007669"/>
    <property type="project" value="InterPro"/>
</dbReference>
<dbReference type="SUPFAM" id="SSF48264">
    <property type="entry name" value="Cytochrome P450"/>
    <property type="match status" value="1"/>
</dbReference>
<gene>
    <name evidence="3" type="ORF">CLAFUR5_14123</name>
</gene>
<dbReference type="Proteomes" id="UP000756132">
    <property type="component" value="Chromosome 13"/>
</dbReference>
<dbReference type="Gene3D" id="1.10.630.10">
    <property type="entry name" value="Cytochrome P450"/>
    <property type="match status" value="1"/>
</dbReference>
<proteinExistence type="inferred from homology"/>
<dbReference type="PANTHER" id="PTHR24305:SF166">
    <property type="entry name" value="CYTOCHROME P450 12A4, MITOCHONDRIAL-RELATED"/>
    <property type="match status" value="1"/>
</dbReference>
<dbReference type="EMBL" id="CP090175">
    <property type="protein sequence ID" value="UJO25166.1"/>
    <property type="molecule type" value="Genomic_DNA"/>
</dbReference>
<reference evidence="3" key="2">
    <citation type="journal article" date="2022" name="Microb. Genom.">
        <title>A chromosome-scale genome assembly of the tomato pathogen Cladosporium fulvum reveals a compartmentalized genome architecture and the presence of a dispensable chromosome.</title>
        <authorList>
            <person name="Zaccaron A.Z."/>
            <person name="Chen L.H."/>
            <person name="Samaras A."/>
            <person name="Stergiopoulos I."/>
        </authorList>
    </citation>
    <scope>NUCLEOTIDE SEQUENCE</scope>
    <source>
        <strain evidence="3">Race5_Kim</strain>
    </source>
</reference>
<dbReference type="AlphaFoldDB" id="A0A9Q8UWM3"/>
<dbReference type="GO" id="GO:0004497">
    <property type="term" value="F:monooxygenase activity"/>
    <property type="evidence" value="ECO:0007669"/>
    <property type="project" value="UniProtKB-KW"/>
</dbReference>
<organism evidence="3 4">
    <name type="scientific">Passalora fulva</name>
    <name type="common">Tomato leaf mold</name>
    <name type="synonym">Cladosporium fulvum</name>
    <dbReference type="NCBI Taxonomy" id="5499"/>
    <lineage>
        <taxon>Eukaryota</taxon>
        <taxon>Fungi</taxon>
        <taxon>Dikarya</taxon>
        <taxon>Ascomycota</taxon>
        <taxon>Pezizomycotina</taxon>
        <taxon>Dothideomycetes</taxon>
        <taxon>Dothideomycetidae</taxon>
        <taxon>Mycosphaerellales</taxon>
        <taxon>Mycosphaerellaceae</taxon>
        <taxon>Fulvia</taxon>
    </lineage>
</organism>
<keyword evidence="3" id="KW-0560">Oxidoreductase</keyword>
<dbReference type="InterPro" id="IPR036396">
    <property type="entry name" value="Cyt_P450_sf"/>
</dbReference>
<keyword evidence="3" id="KW-0503">Monooxygenase</keyword>
<reference evidence="3" key="1">
    <citation type="submission" date="2021-12" db="EMBL/GenBank/DDBJ databases">
        <authorList>
            <person name="Zaccaron A."/>
            <person name="Stergiopoulos I."/>
        </authorList>
    </citation>
    <scope>NUCLEOTIDE SEQUENCE</scope>
    <source>
        <strain evidence="3">Race5_Kim</strain>
    </source>
</reference>
<protein>
    <submittedName>
        <fullName evidence="3">Cytochrome P450 monooxygenase FGM1</fullName>
    </submittedName>
</protein>
<comment type="similarity">
    <text evidence="1">Belongs to the cytochrome P450 family.</text>
</comment>
<dbReference type="InterPro" id="IPR050121">
    <property type="entry name" value="Cytochrome_P450_monoxygenase"/>
</dbReference>